<keyword evidence="5 9" id="KW-0503">Monooxygenase</keyword>
<protein>
    <submittedName>
        <fullName evidence="9">Putative FAD-dependent monooxygenase</fullName>
    </submittedName>
</protein>
<evidence type="ECO:0000256" key="6">
    <source>
        <dbReference type="SAM" id="MobiDB-lite"/>
    </source>
</evidence>
<sequence length="422" mass="44867">MATSTRKPILISGAGLSSLLLAQSLLRASIPFQIFERDASVSFRAQGYRLRLSSEGLDAIESVLSPADFQKFWDTCGKTSGAGGGLTILDALTASPPPALPTEESSEEKANAKPTGPPMSLTSRDGKTIGISRGDMRRLFMACCEPFINWSHHVTAYELTPSGVRAVFADGSKSIEGDMLVGGEGIYSGVAKQVSGGKLKTYDTGARGIHGQAPSTAFKGLGEGVWAVRDTSRNQGDVFAITNVRPGDMDDPTVQFGWTMGSHPGVIRAPNDDYTMIGAPAASIAQELTANWHPRLRPLFEQMDVSEAAFWKITCSTPTGVPEWSNEPRVTVIGDAAHSMTPAGGIGANTAVRDSALLGNLLAEKGGWESGVTEAYERGMREYASEAVRASYGMAKTQFGIHIDENSKTHLTLSPPNPDDQV</sequence>
<evidence type="ECO:0000256" key="2">
    <source>
        <dbReference type="ARBA" id="ARBA00022630"/>
    </source>
</evidence>
<evidence type="ECO:0000256" key="3">
    <source>
        <dbReference type="ARBA" id="ARBA00022827"/>
    </source>
</evidence>
<evidence type="ECO:0000256" key="4">
    <source>
        <dbReference type="ARBA" id="ARBA00023002"/>
    </source>
</evidence>
<proteinExistence type="predicted"/>
<evidence type="ECO:0000256" key="1">
    <source>
        <dbReference type="ARBA" id="ARBA00001974"/>
    </source>
</evidence>
<dbReference type="SUPFAM" id="SSF51905">
    <property type="entry name" value="FAD/NAD(P)-binding domain"/>
    <property type="match status" value="1"/>
</dbReference>
<organism evidence="9 10">
    <name type="scientific">Lachnellula occidentalis</name>
    <dbReference type="NCBI Taxonomy" id="215460"/>
    <lineage>
        <taxon>Eukaryota</taxon>
        <taxon>Fungi</taxon>
        <taxon>Dikarya</taxon>
        <taxon>Ascomycota</taxon>
        <taxon>Pezizomycotina</taxon>
        <taxon>Leotiomycetes</taxon>
        <taxon>Helotiales</taxon>
        <taxon>Lachnaceae</taxon>
        <taxon>Lachnellula</taxon>
    </lineage>
</organism>
<dbReference type="Proteomes" id="UP000443090">
    <property type="component" value="Unassembled WGS sequence"/>
</dbReference>
<dbReference type="InterPro" id="IPR036188">
    <property type="entry name" value="FAD/NAD-bd_sf"/>
</dbReference>
<dbReference type="EMBL" id="QGMI01000665">
    <property type="protein sequence ID" value="TVY37864.1"/>
    <property type="molecule type" value="Genomic_DNA"/>
</dbReference>
<keyword evidence="7" id="KW-0732">Signal</keyword>
<dbReference type="OrthoDB" id="47494at2759"/>
<dbReference type="GO" id="GO:0004497">
    <property type="term" value="F:monooxygenase activity"/>
    <property type="evidence" value="ECO:0007669"/>
    <property type="project" value="UniProtKB-KW"/>
</dbReference>
<feature type="domain" description="FAD-binding" evidence="8">
    <location>
        <begin position="148"/>
        <end position="390"/>
    </location>
</feature>
<dbReference type="PANTHER" id="PTHR47178">
    <property type="entry name" value="MONOOXYGENASE, FAD-BINDING"/>
    <property type="match status" value="1"/>
</dbReference>
<reference evidence="9 10" key="1">
    <citation type="submission" date="2018-05" db="EMBL/GenBank/DDBJ databases">
        <title>Genome sequencing and assembly of the regulated plant pathogen Lachnellula willkommii and related sister species for the development of diagnostic species identification markers.</title>
        <authorList>
            <person name="Giroux E."/>
            <person name="Bilodeau G."/>
        </authorList>
    </citation>
    <scope>NUCLEOTIDE SEQUENCE [LARGE SCALE GENOMIC DNA]</scope>
    <source>
        <strain evidence="9 10">CBS 160.35</strain>
    </source>
</reference>
<name>A0A8H8RN85_9HELO</name>
<evidence type="ECO:0000313" key="10">
    <source>
        <dbReference type="Proteomes" id="UP000443090"/>
    </source>
</evidence>
<gene>
    <name evidence="9" type="ORF">LOCC1_G007586</name>
</gene>
<dbReference type="Pfam" id="PF01494">
    <property type="entry name" value="FAD_binding_3"/>
    <property type="match status" value="1"/>
</dbReference>
<accession>A0A8H8RN85</accession>
<dbReference type="PANTHER" id="PTHR47178:SF5">
    <property type="entry name" value="FAD-BINDING DOMAIN-CONTAINING PROTEIN"/>
    <property type="match status" value="1"/>
</dbReference>
<feature type="chain" id="PRO_5034202444" evidence="7">
    <location>
        <begin position="23"/>
        <end position="422"/>
    </location>
</feature>
<evidence type="ECO:0000256" key="7">
    <source>
        <dbReference type="SAM" id="SignalP"/>
    </source>
</evidence>
<keyword evidence="2" id="KW-0285">Flavoprotein</keyword>
<dbReference type="PRINTS" id="PR00420">
    <property type="entry name" value="RNGMNOXGNASE"/>
</dbReference>
<comment type="caution">
    <text evidence="9">The sequence shown here is derived from an EMBL/GenBank/DDBJ whole genome shotgun (WGS) entry which is preliminary data.</text>
</comment>
<evidence type="ECO:0000256" key="5">
    <source>
        <dbReference type="ARBA" id="ARBA00023033"/>
    </source>
</evidence>
<keyword evidence="4" id="KW-0560">Oxidoreductase</keyword>
<dbReference type="AlphaFoldDB" id="A0A8H8RN85"/>
<feature type="region of interest" description="Disordered" evidence="6">
    <location>
        <begin position="93"/>
        <end position="127"/>
    </location>
</feature>
<dbReference type="Gene3D" id="3.50.50.60">
    <property type="entry name" value="FAD/NAD(P)-binding domain"/>
    <property type="match status" value="1"/>
</dbReference>
<dbReference type="InterPro" id="IPR002938">
    <property type="entry name" value="FAD-bd"/>
</dbReference>
<keyword evidence="10" id="KW-1185">Reference proteome</keyword>
<evidence type="ECO:0000259" key="8">
    <source>
        <dbReference type="Pfam" id="PF01494"/>
    </source>
</evidence>
<evidence type="ECO:0000313" key="9">
    <source>
        <dbReference type="EMBL" id="TVY37864.1"/>
    </source>
</evidence>
<comment type="cofactor">
    <cofactor evidence="1">
        <name>FAD</name>
        <dbReference type="ChEBI" id="CHEBI:57692"/>
    </cofactor>
</comment>
<keyword evidence="3" id="KW-0274">FAD</keyword>
<feature type="signal peptide" evidence="7">
    <location>
        <begin position="1"/>
        <end position="22"/>
    </location>
</feature>
<dbReference type="GO" id="GO:0071949">
    <property type="term" value="F:FAD binding"/>
    <property type="evidence" value="ECO:0007669"/>
    <property type="project" value="InterPro"/>
</dbReference>